<keyword evidence="12" id="KW-0472">Membrane</keyword>
<evidence type="ECO:0000313" key="19">
    <source>
        <dbReference type="EMBL" id="CAD9325222.1"/>
    </source>
</evidence>
<name>A0A7S2EB66_9STRA</name>
<dbReference type="GO" id="GO:0071949">
    <property type="term" value="F:FAD binding"/>
    <property type="evidence" value="ECO:0007669"/>
    <property type="project" value="InterPro"/>
</dbReference>
<evidence type="ECO:0000256" key="14">
    <source>
        <dbReference type="ARBA" id="ARBA00023180"/>
    </source>
</evidence>
<dbReference type="EMBL" id="HBGN01013299">
    <property type="protein sequence ID" value="CAD9325222.1"/>
    <property type="molecule type" value="Transcribed_RNA"/>
</dbReference>
<organism evidence="19">
    <name type="scientific">Ditylum brightwellii</name>
    <dbReference type="NCBI Taxonomy" id="49249"/>
    <lineage>
        <taxon>Eukaryota</taxon>
        <taxon>Sar</taxon>
        <taxon>Stramenopiles</taxon>
        <taxon>Ochrophyta</taxon>
        <taxon>Bacillariophyta</taxon>
        <taxon>Mediophyceae</taxon>
        <taxon>Lithodesmiophycidae</taxon>
        <taxon>Lithodesmiales</taxon>
        <taxon>Lithodesmiaceae</taxon>
        <taxon>Ditylum</taxon>
    </lineage>
</organism>
<gene>
    <name evidence="19" type="ORF">DBRI1063_LOCUS8508</name>
</gene>
<evidence type="ECO:0000256" key="13">
    <source>
        <dbReference type="ARBA" id="ARBA00023157"/>
    </source>
</evidence>
<keyword evidence="11" id="KW-0560">Oxidoreductase</keyword>
<protein>
    <recommendedName>
        <fullName evidence="20">Endoplasmic reticulum oxidoreductin 1</fullName>
    </recommendedName>
</protein>
<evidence type="ECO:0000256" key="3">
    <source>
        <dbReference type="ARBA" id="ARBA00008277"/>
    </source>
</evidence>
<feature type="binding site" evidence="17">
    <location>
        <position position="241"/>
    </location>
    <ligand>
        <name>FAD</name>
        <dbReference type="ChEBI" id="CHEBI:57692"/>
    </ligand>
</feature>
<keyword evidence="6" id="KW-0285">Flavoprotein</keyword>
<evidence type="ECO:0000256" key="18">
    <source>
        <dbReference type="PIRSR" id="PIRSR017205-3"/>
    </source>
</evidence>
<evidence type="ECO:0000256" key="5">
    <source>
        <dbReference type="ARBA" id="ARBA00022448"/>
    </source>
</evidence>
<comment type="subcellular location">
    <subcellularLocation>
        <location evidence="2">Endoplasmic reticulum membrane</location>
        <topology evidence="2">Peripheral membrane protein</topology>
        <orientation evidence="2">Lumenal side</orientation>
    </subcellularLocation>
</comment>
<evidence type="ECO:0000256" key="16">
    <source>
        <dbReference type="PIRSR" id="PIRSR017205-1"/>
    </source>
</evidence>
<evidence type="ECO:0000256" key="17">
    <source>
        <dbReference type="PIRSR" id="PIRSR017205-2"/>
    </source>
</evidence>
<dbReference type="GO" id="GO:0016972">
    <property type="term" value="F:thiol oxidase activity"/>
    <property type="evidence" value="ECO:0007669"/>
    <property type="project" value="InterPro"/>
</dbReference>
<dbReference type="GO" id="GO:0005789">
    <property type="term" value="C:endoplasmic reticulum membrane"/>
    <property type="evidence" value="ECO:0007669"/>
    <property type="project" value="UniProtKB-SubCell"/>
</dbReference>
<keyword evidence="8" id="KW-0256">Endoplasmic reticulum</keyword>
<feature type="binding site" evidence="17">
    <location>
        <position position="170"/>
    </location>
    <ligand>
        <name>FAD</name>
        <dbReference type="ChEBI" id="CHEBI:57692"/>
    </ligand>
</feature>
<evidence type="ECO:0000256" key="2">
    <source>
        <dbReference type="ARBA" id="ARBA00004367"/>
    </source>
</evidence>
<sequence>MRVVGAASVAMLGMKGAEGFMGVSSASRSMMARGRAPFVASDKSERKGVTRVQLFEDSLREGAVSINSMNDGLESLLEELRSQDFFRLYSVDMLASCEYMPQELFECYTESCEIYPIDEEDIPDKIRMKDYDEHDFEMDGWARWDMPSDDYYDVAQFPEEFTGYDGSDVWRFIHARICFYDNDNDYYDADSWKADFNKAVSGLHSMISAHIVKGIQDKIEAGEPLQDGTPWTDPQQEFNRRLSPNGETPRAISNLYFGYMLMLTAVSKARTRLLQDCDAQLIDPQAADALRPVLSHPLFDDLSITVASNNLLGHANMEQDSLWEARMRTRELMRIMNCVQCNKCRLHGKIAVLGLSTALQVLLGSGGEGGDELKMHRVELAALMTTLSKFSTAVSYCQKMTTN</sequence>
<evidence type="ECO:0000256" key="10">
    <source>
        <dbReference type="ARBA" id="ARBA00022982"/>
    </source>
</evidence>
<accession>A0A7S2EB66</accession>
<evidence type="ECO:0000256" key="8">
    <source>
        <dbReference type="ARBA" id="ARBA00022824"/>
    </source>
</evidence>
<reference evidence="19" key="1">
    <citation type="submission" date="2021-01" db="EMBL/GenBank/DDBJ databases">
        <authorList>
            <person name="Corre E."/>
            <person name="Pelletier E."/>
            <person name="Niang G."/>
            <person name="Scheremetjew M."/>
            <person name="Finn R."/>
            <person name="Kale V."/>
            <person name="Holt S."/>
            <person name="Cochrane G."/>
            <person name="Meng A."/>
            <person name="Brown T."/>
            <person name="Cohen L."/>
        </authorList>
    </citation>
    <scope>NUCLEOTIDE SEQUENCE</scope>
    <source>
        <strain evidence="19">Pop2</strain>
    </source>
</reference>
<keyword evidence="9 17" id="KW-0274">FAD</keyword>
<dbReference type="PIRSF" id="PIRSF017205">
    <property type="entry name" value="ERO1"/>
    <property type="match status" value="1"/>
</dbReference>
<evidence type="ECO:0000256" key="9">
    <source>
        <dbReference type="ARBA" id="ARBA00022827"/>
    </source>
</evidence>
<evidence type="ECO:0000256" key="6">
    <source>
        <dbReference type="ARBA" id="ARBA00022630"/>
    </source>
</evidence>
<evidence type="ECO:0000256" key="1">
    <source>
        <dbReference type="ARBA" id="ARBA00001974"/>
    </source>
</evidence>
<comment type="cofactor">
    <cofactor evidence="1 17">
        <name>FAD</name>
        <dbReference type="ChEBI" id="CHEBI:57692"/>
    </cofactor>
</comment>
<dbReference type="GO" id="GO:0015035">
    <property type="term" value="F:protein-disulfide reductase activity"/>
    <property type="evidence" value="ECO:0007669"/>
    <property type="project" value="InterPro"/>
</dbReference>
<comment type="subunit">
    <text evidence="4">May function both as a monomer and a homodimer.</text>
</comment>
<keyword evidence="15" id="KW-0676">Redox-active center</keyword>
<feature type="binding site" evidence="17">
    <location>
        <position position="201"/>
    </location>
    <ligand>
        <name>FAD</name>
        <dbReference type="ChEBI" id="CHEBI:57692"/>
    </ligand>
</feature>
<evidence type="ECO:0000256" key="15">
    <source>
        <dbReference type="ARBA" id="ARBA00023284"/>
    </source>
</evidence>
<keyword evidence="14" id="KW-0325">Glycoprotein</keyword>
<evidence type="ECO:0000256" key="4">
    <source>
        <dbReference type="ARBA" id="ARBA00011802"/>
    </source>
</evidence>
<keyword evidence="5" id="KW-0813">Transport</keyword>
<dbReference type="AlphaFoldDB" id="A0A7S2EB66"/>
<feature type="active site" evidence="16">
    <location>
        <position position="344"/>
    </location>
</feature>
<feature type="disulfide bond" description="Redox-active" evidence="18">
    <location>
        <begin position="341"/>
        <end position="344"/>
    </location>
</feature>
<dbReference type="InterPro" id="IPR037192">
    <property type="entry name" value="ERO1-like_sf"/>
</dbReference>
<comment type="similarity">
    <text evidence="3">Belongs to the EROs family.</text>
</comment>
<dbReference type="InterPro" id="IPR007266">
    <property type="entry name" value="Ero1"/>
</dbReference>
<evidence type="ECO:0000256" key="7">
    <source>
        <dbReference type="ARBA" id="ARBA00022729"/>
    </source>
</evidence>
<evidence type="ECO:0008006" key="20">
    <source>
        <dbReference type="Google" id="ProtNLM"/>
    </source>
</evidence>
<dbReference type="Pfam" id="PF04137">
    <property type="entry name" value="ERO1"/>
    <property type="match status" value="1"/>
</dbReference>
<feature type="binding site" evidence="17">
    <location>
        <position position="162"/>
    </location>
    <ligand>
        <name>FAD</name>
        <dbReference type="ChEBI" id="CHEBI:57692"/>
    </ligand>
</feature>
<keyword evidence="7" id="KW-0732">Signal</keyword>
<feature type="disulfide bond" description="Redox-active" evidence="18">
    <location>
        <begin position="107"/>
        <end position="112"/>
    </location>
</feature>
<keyword evidence="13 18" id="KW-1015">Disulfide bond</keyword>
<evidence type="ECO:0000256" key="11">
    <source>
        <dbReference type="ARBA" id="ARBA00023002"/>
    </source>
</evidence>
<feature type="active site" description="Nucleophile" evidence="16">
    <location>
        <position position="341"/>
    </location>
</feature>
<dbReference type="PANTHER" id="PTHR12613:SF0">
    <property type="entry name" value="ERO1-LIKE PROTEIN"/>
    <property type="match status" value="1"/>
</dbReference>
<keyword evidence="10" id="KW-0249">Electron transport</keyword>
<proteinExistence type="inferred from homology"/>
<dbReference type="GO" id="GO:0034975">
    <property type="term" value="P:protein folding in endoplasmic reticulum"/>
    <property type="evidence" value="ECO:0007669"/>
    <property type="project" value="InterPro"/>
</dbReference>
<dbReference type="SUPFAM" id="SSF110019">
    <property type="entry name" value="ERO1-like"/>
    <property type="match status" value="1"/>
</dbReference>
<feature type="binding site" evidence="17">
    <location>
        <position position="204"/>
    </location>
    <ligand>
        <name>FAD</name>
        <dbReference type="ChEBI" id="CHEBI:57692"/>
    </ligand>
</feature>
<evidence type="ECO:0000256" key="12">
    <source>
        <dbReference type="ARBA" id="ARBA00023136"/>
    </source>
</evidence>
<dbReference type="PANTHER" id="PTHR12613">
    <property type="entry name" value="ERO1-RELATED"/>
    <property type="match status" value="1"/>
</dbReference>